<protein>
    <submittedName>
        <fullName evidence="1">Uncharacterized protein</fullName>
    </submittedName>
</protein>
<accession>A0A9D4IHB4</accession>
<reference evidence="1" key="2">
    <citation type="submission" date="2020-11" db="EMBL/GenBank/DDBJ databases">
        <authorList>
            <person name="McCartney M.A."/>
            <person name="Auch B."/>
            <person name="Kono T."/>
            <person name="Mallez S."/>
            <person name="Becker A."/>
            <person name="Gohl D.M."/>
            <person name="Silverstein K.A.T."/>
            <person name="Koren S."/>
            <person name="Bechman K.B."/>
            <person name="Herman A."/>
            <person name="Abrahante J.E."/>
            <person name="Garbe J."/>
        </authorList>
    </citation>
    <scope>NUCLEOTIDE SEQUENCE</scope>
    <source>
        <strain evidence="1">Duluth1</strain>
        <tissue evidence="1">Whole animal</tissue>
    </source>
</reference>
<proteinExistence type="predicted"/>
<keyword evidence="2" id="KW-1185">Reference proteome</keyword>
<dbReference type="Proteomes" id="UP000828390">
    <property type="component" value="Unassembled WGS sequence"/>
</dbReference>
<name>A0A9D4IHB4_DREPO</name>
<sequence length="153" mass="16933">MNQTIVTFEAKDFKSDNSARPTNLKLTDNTSLTGVLCTTLQLCVGAKESVITNLDVSDGLANGTQCIISDFWKPEIAEKKVITVLIVKLDDTNSGAQTRTKYPQIGRKYPDVNQSLEMKLHCILVVTIKDVKLIANSFLFDCPGLELLTIRRV</sequence>
<comment type="caution">
    <text evidence="1">The sequence shown here is derived from an EMBL/GenBank/DDBJ whole genome shotgun (WGS) entry which is preliminary data.</text>
</comment>
<evidence type="ECO:0000313" key="2">
    <source>
        <dbReference type="Proteomes" id="UP000828390"/>
    </source>
</evidence>
<gene>
    <name evidence="1" type="ORF">DPMN_173847</name>
</gene>
<evidence type="ECO:0000313" key="1">
    <source>
        <dbReference type="EMBL" id="KAH3772507.1"/>
    </source>
</evidence>
<dbReference type="EMBL" id="JAIWYP010000009">
    <property type="protein sequence ID" value="KAH3772507.1"/>
    <property type="molecule type" value="Genomic_DNA"/>
</dbReference>
<organism evidence="1 2">
    <name type="scientific">Dreissena polymorpha</name>
    <name type="common">Zebra mussel</name>
    <name type="synonym">Mytilus polymorpha</name>
    <dbReference type="NCBI Taxonomy" id="45954"/>
    <lineage>
        <taxon>Eukaryota</taxon>
        <taxon>Metazoa</taxon>
        <taxon>Spiralia</taxon>
        <taxon>Lophotrochozoa</taxon>
        <taxon>Mollusca</taxon>
        <taxon>Bivalvia</taxon>
        <taxon>Autobranchia</taxon>
        <taxon>Heteroconchia</taxon>
        <taxon>Euheterodonta</taxon>
        <taxon>Imparidentia</taxon>
        <taxon>Neoheterodontei</taxon>
        <taxon>Myida</taxon>
        <taxon>Dreissenoidea</taxon>
        <taxon>Dreissenidae</taxon>
        <taxon>Dreissena</taxon>
    </lineage>
</organism>
<dbReference type="AlphaFoldDB" id="A0A9D4IHB4"/>
<reference evidence="1" key="1">
    <citation type="journal article" date="2019" name="bioRxiv">
        <title>The Genome of the Zebra Mussel, Dreissena polymorpha: A Resource for Invasive Species Research.</title>
        <authorList>
            <person name="McCartney M.A."/>
            <person name="Auch B."/>
            <person name="Kono T."/>
            <person name="Mallez S."/>
            <person name="Zhang Y."/>
            <person name="Obille A."/>
            <person name="Becker A."/>
            <person name="Abrahante J.E."/>
            <person name="Garbe J."/>
            <person name="Badalamenti J.P."/>
            <person name="Herman A."/>
            <person name="Mangelson H."/>
            <person name="Liachko I."/>
            <person name="Sullivan S."/>
            <person name="Sone E.D."/>
            <person name="Koren S."/>
            <person name="Silverstein K.A.T."/>
            <person name="Beckman K.B."/>
            <person name="Gohl D.M."/>
        </authorList>
    </citation>
    <scope>NUCLEOTIDE SEQUENCE</scope>
    <source>
        <strain evidence="1">Duluth1</strain>
        <tissue evidence="1">Whole animal</tissue>
    </source>
</reference>